<dbReference type="Pfam" id="PF03793">
    <property type="entry name" value="PASTA"/>
    <property type="match status" value="1"/>
</dbReference>
<dbReference type="PANTHER" id="PTHR35788">
    <property type="entry name" value="EXPORTED PROTEIN-RELATED"/>
    <property type="match status" value="1"/>
</dbReference>
<organism evidence="2">
    <name type="scientific">hydrothermal vent metagenome</name>
    <dbReference type="NCBI Taxonomy" id="652676"/>
    <lineage>
        <taxon>unclassified sequences</taxon>
        <taxon>metagenomes</taxon>
        <taxon>ecological metagenomes</taxon>
    </lineage>
</organism>
<dbReference type="EMBL" id="UOEI01000587">
    <property type="protein sequence ID" value="VAW08240.1"/>
    <property type="molecule type" value="Genomic_DNA"/>
</dbReference>
<proteinExistence type="predicted"/>
<dbReference type="InterPro" id="IPR005543">
    <property type="entry name" value="PASTA_dom"/>
</dbReference>
<evidence type="ECO:0000313" key="2">
    <source>
        <dbReference type="EMBL" id="VAW08240.1"/>
    </source>
</evidence>
<name>A0A3B0SUS2_9ZZZZ</name>
<feature type="domain" description="PASTA" evidence="1">
    <location>
        <begin position="202"/>
        <end position="272"/>
    </location>
</feature>
<dbReference type="InterPro" id="IPR052913">
    <property type="entry name" value="Glycopeptide_resist_protein"/>
</dbReference>
<dbReference type="CDD" id="cd06577">
    <property type="entry name" value="PASTA_pknB"/>
    <property type="match status" value="1"/>
</dbReference>
<gene>
    <name evidence="2" type="ORF">MNBD_ACTINO01-1757</name>
</gene>
<dbReference type="AlphaFoldDB" id="A0A3B0SUS2"/>
<accession>A0A3B0SUS2</accession>
<reference evidence="2" key="1">
    <citation type="submission" date="2018-06" db="EMBL/GenBank/DDBJ databases">
        <authorList>
            <person name="Zhirakovskaya E."/>
        </authorList>
    </citation>
    <scope>NUCLEOTIDE SEQUENCE</scope>
</reference>
<dbReference type="SMART" id="SM00740">
    <property type="entry name" value="PASTA"/>
    <property type="match status" value="1"/>
</dbReference>
<dbReference type="Pfam" id="PF04294">
    <property type="entry name" value="VanW"/>
    <property type="match status" value="1"/>
</dbReference>
<dbReference type="PROSITE" id="PS51178">
    <property type="entry name" value="PASTA"/>
    <property type="match status" value="1"/>
</dbReference>
<dbReference type="PANTHER" id="PTHR35788:SF1">
    <property type="entry name" value="EXPORTED PROTEIN"/>
    <property type="match status" value="1"/>
</dbReference>
<feature type="non-terminal residue" evidence="2">
    <location>
        <position position="1"/>
    </location>
</feature>
<evidence type="ECO:0000259" key="1">
    <source>
        <dbReference type="PROSITE" id="PS51178"/>
    </source>
</evidence>
<protein>
    <recommendedName>
        <fullName evidence="1">PASTA domain-containing protein</fullName>
    </recommendedName>
</protein>
<dbReference type="InterPro" id="IPR007391">
    <property type="entry name" value="Vancomycin_resist_VanW"/>
</dbReference>
<sequence length="277" mass="30470">DWSINDEVGIRTEKKGYVAAPAIINGVPYCCDNPANIGGGVSQFGTTLFNAVFFSCLEDVEHQPHSLSFSRYPRGREATLGFPKPDVRFRNNTDYPVIIKTAYRTTSITVKMFGNNGGKKCTDVTYEREAIVEAGDEFVADTEDKLQPGQRVKERNGIDGYLQRVDRVVTYPDGRTETDLKLVWRYRPLSTLYTVHPCEVTGEPVNCPVPLPSVTGKTWEDALSTLAEQGFRAAKNLQIVDDPAQDNIVLDQKPTGGELVRPGTTISLTVGSYAGDG</sequence>
<dbReference type="Gene3D" id="3.30.10.20">
    <property type="match status" value="1"/>
</dbReference>